<dbReference type="InterPro" id="IPR002525">
    <property type="entry name" value="Transp_IS110-like_N"/>
</dbReference>
<dbReference type="GO" id="GO:0006313">
    <property type="term" value="P:DNA transposition"/>
    <property type="evidence" value="ECO:0007669"/>
    <property type="project" value="InterPro"/>
</dbReference>
<proteinExistence type="predicted"/>
<protein>
    <submittedName>
        <fullName evidence="3">Uncharacterized protein</fullName>
    </submittedName>
</protein>
<feature type="domain" description="Transposase IS116/IS110/IS902 C-terminal" evidence="2">
    <location>
        <begin position="216"/>
        <end position="293"/>
    </location>
</feature>
<dbReference type="Proteomes" id="UP000244912">
    <property type="component" value="Unassembled WGS sequence"/>
</dbReference>
<keyword evidence="4" id="KW-1185">Reference proteome</keyword>
<dbReference type="PANTHER" id="PTHR33055:SF3">
    <property type="entry name" value="PUTATIVE TRANSPOSASE FOR IS117-RELATED"/>
    <property type="match status" value="1"/>
</dbReference>
<dbReference type="PANTHER" id="PTHR33055">
    <property type="entry name" value="TRANSPOSASE FOR INSERTION SEQUENCE ELEMENT IS1111A"/>
    <property type="match status" value="1"/>
</dbReference>
<dbReference type="GO" id="GO:0003677">
    <property type="term" value="F:DNA binding"/>
    <property type="evidence" value="ECO:0007669"/>
    <property type="project" value="InterPro"/>
</dbReference>
<dbReference type="Pfam" id="PF02371">
    <property type="entry name" value="Transposase_20"/>
    <property type="match status" value="1"/>
</dbReference>
<dbReference type="NCBIfam" id="NF033542">
    <property type="entry name" value="transpos_IS110"/>
    <property type="match status" value="1"/>
</dbReference>
<sequence>MEHYAGLDVSLKEISICVVDGDGKTIARGACPADPEGVAGWFRNRELKPRRIVHESGMLSIWLQRGMTRLGLPATCIDARKAHKSLSARLNKSDAADAEGLAQLARTGWFTPVHIRSEDADRLRSLVGARERLIRLRKDLEGHMRGVLKTFGIRMTGIGQGRQRQAFRDQLATAGETDPVLRTIADGFIAAHATLCQAADDLDKSVRRKAKAHPVARRLMTIPGVGPVNALSFIALVDDPSRFSRASDVGAFLGLTPKRHQSGEVDWSGRVSKCGDGAMRGLLFEAASCLIRQVKRFSPLKSWSVRLAGRRGFRKAAVATARKIAVLMLTLWKNETEYQWTKEATA</sequence>
<dbReference type="EMBL" id="ONZF01000039">
    <property type="protein sequence ID" value="SPJ26514.1"/>
    <property type="molecule type" value="Genomic_DNA"/>
</dbReference>
<dbReference type="InterPro" id="IPR003346">
    <property type="entry name" value="Transposase_20"/>
</dbReference>
<feature type="domain" description="Transposase IS110-like N-terminal" evidence="1">
    <location>
        <begin position="5"/>
        <end position="150"/>
    </location>
</feature>
<organism evidence="3 4">
    <name type="scientific">Palleronia abyssalis</name>
    <dbReference type="NCBI Taxonomy" id="1501240"/>
    <lineage>
        <taxon>Bacteria</taxon>
        <taxon>Pseudomonadati</taxon>
        <taxon>Pseudomonadota</taxon>
        <taxon>Alphaproteobacteria</taxon>
        <taxon>Rhodobacterales</taxon>
        <taxon>Roseobacteraceae</taxon>
        <taxon>Palleronia</taxon>
    </lineage>
</organism>
<evidence type="ECO:0000259" key="2">
    <source>
        <dbReference type="Pfam" id="PF02371"/>
    </source>
</evidence>
<reference evidence="3 4" key="1">
    <citation type="submission" date="2018-03" db="EMBL/GenBank/DDBJ databases">
        <authorList>
            <person name="Keele B.F."/>
        </authorList>
    </citation>
    <scope>NUCLEOTIDE SEQUENCE [LARGE SCALE GENOMIC DNA]</scope>
    <source>
        <strain evidence="3 4">CECT 8504</strain>
    </source>
</reference>
<dbReference type="InterPro" id="IPR047650">
    <property type="entry name" value="Transpos_IS110"/>
</dbReference>
<dbReference type="RefSeq" id="WP_108896184.1">
    <property type="nucleotide sequence ID" value="NZ_ONZF01000039.1"/>
</dbReference>
<evidence type="ECO:0000313" key="3">
    <source>
        <dbReference type="EMBL" id="SPJ26514.1"/>
    </source>
</evidence>
<accession>A0A2R8C271</accession>
<evidence type="ECO:0000259" key="1">
    <source>
        <dbReference type="Pfam" id="PF01548"/>
    </source>
</evidence>
<dbReference type="OrthoDB" id="8261795at2"/>
<dbReference type="AlphaFoldDB" id="A0A2R8C271"/>
<dbReference type="GO" id="GO:0004803">
    <property type="term" value="F:transposase activity"/>
    <property type="evidence" value="ECO:0007669"/>
    <property type="project" value="InterPro"/>
</dbReference>
<gene>
    <name evidence="3" type="ORF">PAA8504_04380</name>
</gene>
<evidence type="ECO:0000313" key="4">
    <source>
        <dbReference type="Proteomes" id="UP000244912"/>
    </source>
</evidence>
<name>A0A2R8C271_9RHOB</name>
<dbReference type="Pfam" id="PF01548">
    <property type="entry name" value="DEDD_Tnp_IS110"/>
    <property type="match status" value="1"/>
</dbReference>